<dbReference type="Proteomes" id="UP000054317">
    <property type="component" value="Unassembled WGS sequence"/>
</dbReference>
<dbReference type="OMA" id="SFWYKDK"/>
<name>R7S7A4_TRAVS</name>
<dbReference type="OrthoDB" id="19394at2759"/>
<gene>
    <name evidence="4" type="ORF">TRAVEDRAFT_75418</name>
</gene>
<evidence type="ECO:0000313" key="5">
    <source>
        <dbReference type="Proteomes" id="UP000054317"/>
    </source>
</evidence>
<organism evidence="4 5">
    <name type="scientific">Trametes versicolor (strain FP-101664)</name>
    <name type="common">White-rot fungus</name>
    <name type="synonym">Coriolus versicolor</name>
    <dbReference type="NCBI Taxonomy" id="717944"/>
    <lineage>
        <taxon>Eukaryota</taxon>
        <taxon>Fungi</taxon>
        <taxon>Dikarya</taxon>
        <taxon>Basidiomycota</taxon>
        <taxon>Agaricomycotina</taxon>
        <taxon>Agaricomycetes</taxon>
        <taxon>Polyporales</taxon>
        <taxon>Polyporaceae</taxon>
        <taxon>Trametes</taxon>
    </lineage>
</organism>
<evidence type="ECO:0000259" key="2">
    <source>
        <dbReference type="Pfam" id="PF14613"/>
    </source>
</evidence>
<dbReference type="RefSeq" id="XP_008045036.1">
    <property type="nucleotide sequence ID" value="XM_008046845.1"/>
</dbReference>
<evidence type="ECO:0000313" key="4">
    <source>
        <dbReference type="EMBL" id="EIW51908.1"/>
    </source>
</evidence>
<dbReference type="EMBL" id="JH711797">
    <property type="protein sequence ID" value="EIW51908.1"/>
    <property type="molecule type" value="Genomic_DNA"/>
</dbReference>
<dbReference type="AlphaFoldDB" id="R7S7A4"/>
<sequence length="829" mass="90643">MKKTRNYANAAVLPVPLSQINVVEEHMDKSSSILAALNAGKLPSHEQIAQGIDALLAAPVLNNTPATGEGELSAQGAEIQNGIRNLLTAYKKLGENKNADNIIQESLWHLSEVDPKNTSTSLSAMDVDTDQATQDARAVAHAARTLVNTLWDTVSHEGRSVFHDFASFMRLALADAADYVGESAQNAAGALRDVDEDVQKGKRNELGVKRKAEDDPEDGDVRAKFERTMDSTKEVGSKAIGAGQVAVATGQDLADRTSTRLQDAYEKICDRAQNDEDYHKSISTIFNLAEKWINRSLDAAGDVNQATSLDAFIDDPTPEKHLINGIRGLREALERLAGGKSLDGFFGAFRNCGVDIQQDPSVRRWVDAFIAHLRKSLDEVGYARSDEAQKKSDKLQKEWSELLDKDSNKGRKWKEDVAALKREASEFQTAIDQDEDLRAVRRAHTKLGEDLENGLLVSGSTGAQSLMERAPWFWQDVFNVYLPKVVGMVKDIPIPRTEYKDDEVEFVLEDLDISTFSILPGHAYIRNITDIDIKAPSAGQAQTAVGALTRVYLQGMQIKLKEVSFYYKDKTASIGPADFTGILEFTLPPQGIDVDIVVRNIPNSPEGLKERERRNAFVEIQRVDVKVTEDVELSVKQSNHQILVSVFRPIMLSRLRDALQTVLEAQLRAGLQWADAFAWDVGRRAEVFSDAGLPRGASLVAGFWSELGHLQKGEGGLLAGWKATGTGVIKKDAVTGAQFAMGAEPQVLSGEKHGPKGTFAEPAGERGDVQAVAGQAGEVAQKTKGVAEQAKETVKGKVQQIKSFADTVSKKAEEEQARDGWQSGAFDWA</sequence>
<feature type="domain" description="HAM1-like N-terminal" evidence="3">
    <location>
        <begin position="269"/>
        <end position="600"/>
    </location>
</feature>
<proteinExistence type="predicted"/>
<keyword evidence="5" id="KW-1185">Reference proteome</keyword>
<keyword evidence="1" id="KW-0175">Coiled coil</keyword>
<reference evidence="5" key="1">
    <citation type="journal article" date="2012" name="Science">
        <title>The Paleozoic origin of enzymatic lignin decomposition reconstructed from 31 fungal genomes.</title>
        <authorList>
            <person name="Floudas D."/>
            <person name="Binder M."/>
            <person name="Riley R."/>
            <person name="Barry K."/>
            <person name="Blanchette R.A."/>
            <person name="Henrissat B."/>
            <person name="Martinez A.T."/>
            <person name="Otillar R."/>
            <person name="Spatafora J.W."/>
            <person name="Yadav J.S."/>
            <person name="Aerts A."/>
            <person name="Benoit I."/>
            <person name="Boyd A."/>
            <person name="Carlson A."/>
            <person name="Copeland A."/>
            <person name="Coutinho P.M."/>
            <person name="de Vries R.P."/>
            <person name="Ferreira P."/>
            <person name="Findley K."/>
            <person name="Foster B."/>
            <person name="Gaskell J."/>
            <person name="Glotzer D."/>
            <person name="Gorecki P."/>
            <person name="Heitman J."/>
            <person name="Hesse C."/>
            <person name="Hori C."/>
            <person name="Igarashi K."/>
            <person name="Jurgens J.A."/>
            <person name="Kallen N."/>
            <person name="Kersten P."/>
            <person name="Kohler A."/>
            <person name="Kuees U."/>
            <person name="Kumar T.K.A."/>
            <person name="Kuo A."/>
            <person name="LaButti K."/>
            <person name="Larrondo L.F."/>
            <person name="Lindquist E."/>
            <person name="Ling A."/>
            <person name="Lombard V."/>
            <person name="Lucas S."/>
            <person name="Lundell T."/>
            <person name="Martin R."/>
            <person name="McLaughlin D.J."/>
            <person name="Morgenstern I."/>
            <person name="Morin E."/>
            <person name="Murat C."/>
            <person name="Nagy L.G."/>
            <person name="Nolan M."/>
            <person name="Ohm R.A."/>
            <person name="Patyshakuliyeva A."/>
            <person name="Rokas A."/>
            <person name="Ruiz-Duenas F.J."/>
            <person name="Sabat G."/>
            <person name="Salamov A."/>
            <person name="Samejima M."/>
            <person name="Schmutz J."/>
            <person name="Slot J.C."/>
            <person name="St John F."/>
            <person name="Stenlid J."/>
            <person name="Sun H."/>
            <person name="Sun S."/>
            <person name="Syed K."/>
            <person name="Tsang A."/>
            <person name="Wiebenga A."/>
            <person name="Young D."/>
            <person name="Pisabarro A."/>
            <person name="Eastwood D.C."/>
            <person name="Martin F."/>
            <person name="Cullen D."/>
            <person name="Grigoriev I.V."/>
            <person name="Hibbett D.S."/>
        </authorList>
    </citation>
    <scope>NUCLEOTIDE SEQUENCE [LARGE SCALE GENOMIC DNA]</scope>
    <source>
        <strain evidence="5">FP-101664</strain>
    </source>
</reference>
<feature type="domain" description="HAM1-like N-terminal" evidence="3">
    <location>
        <begin position="32"/>
        <end position="236"/>
    </location>
</feature>
<evidence type="ECO:0000259" key="3">
    <source>
        <dbReference type="Pfam" id="PF19343"/>
    </source>
</evidence>
<dbReference type="InterPro" id="IPR045967">
    <property type="entry name" value="HAM1-like_N"/>
</dbReference>
<dbReference type="InterPro" id="IPR027842">
    <property type="entry name" value="HAM1-like_C"/>
</dbReference>
<dbReference type="PANTHER" id="PTHR31138:SF1">
    <property type="entry name" value="PDZ DOMAIN-CONTAINING PROTEIN"/>
    <property type="match status" value="1"/>
</dbReference>
<dbReference type="KEGG" id="tvs:TRAVEDRAFT_75418"/>
<dbReference type="GeneID" id="19420182"/>
<protein>
    <submittedName>
        <fullName evidence="4">Uncharacterized protein</fullName>
    </submittedName>
</protein>
<accession>R7S7A4</accession>
<dbReference type="PANTHER" id="PTHR31138">
    <property type="entry name" value="CHROMOSOME 19, WHOLE GENOME SHOTGUN SEQUENCE"/>
    <property type="match status" value="1"/>
</dbReference>
<feature type="domain" description="HAM1-like C-terminal" evidence="2">
    <location>
        <begin position="629"/>
        <end position="712"/>
    </location>
</feature>
<feature type="coiled-coil region" evidence="1">
    <location>
        <begin position="385"/>
        <end position="437"/>
    </location>
</feature>
<evidence type="ECO:0000256" key="1">
    <source>
        <dbReference type="SAM" id="Coils"/>
    </source>
</evidence>
<dbReference type="Pfam" id="PF14613">
    <property type="entry name" value="HAM1_C"/>
    <property type="match status" value="1"/>
</dbReference>
<dbReference type="Pfam" id="PF19343">
    <property type="entry name" value="HAM1_N"/>
    <property type="match status" value="2"/>
</dbReference>